<protein>
    <recommendedName>
        <fullName evidence="3">Alpha/beta hydrolase fold-3 domain-containing protein</fullName>
    </recommendedName>
</protein>
<name>A0ABP9D1D9_9ACTN</name>
<dbReference type="InterPro" id="IPR050300">
    <property type="entry name" value="GDXG_lipolytic_enzyme"/>
</dbReference>
<dbReference type="Pfam" id="PF07859">
    <property type="entry name" value="Abhydrolase_3"/>
    <property type="match status" value="1"/>
</dbReference>
<dbReference type="RefSeq" id="WP_345624621.1">
    <property type="nucleotide sequence ID" value="NZ_BAABIG010000092.1"/>
</dbReference>
<organism evidence="4 5">
    <name type="scientific">Streptomyces ziwulingensis</name>
    <dbReference type="NCBI Taxonomy" id="1045501"/>
    <lineage>
        <taxon>Bacteria</taxon>
        <taxon>Bacillati</taxon>
        <taxon>Actinomycetota</taxon>
        <taxon>Actinomycetes</taxon>
        <taxon>Kitasatosporales</taxon>
        <taxon>Streptomycetaceae</taxon>
        <taxon>Streptomyces</taxon>
    </lineage>
</organism>
<sequence>MASEVRGEVCGEDRVQEGPFGPEVRPAGGAAGQTVLYVHGDSRLAGTPQDALPTARELTRRTGQAVVCARYRPRFPQALEDVYAAWEHCHERGPVAVAGKRLGGALAAGLLLRLRDAGAPLPTCAVLTSPVLDFTLDAPSLFRNAAADRTVDAETLPLRVAAYAGTTPRDHPLLSPLHGNLHGLPPVQLHAAGTEVLLDDTLSFATRAAHSGIAVDMRVYEDLSAQGLKGLHAMAVFLRSWHRSASFTASET</sequence>
<keyword evidence="5" id="KW-1185">Reference proteome</keyword>
<evidence type="ECO:0000259" key="3">
    <source>
        <dbReference type="Pfam" id="PF07859"/>
    </source>
</evidence>
<evidence type="ECO:0000313" key="4">
    <source>
        <dbReference type="EMBL" id="GAA4825108.1"/>
    </source>
</evidence>
<dbReference type="SUPFAM" id="SSF53474">
    <property type="entry name" value="alpha/beta-Hydrolases"/>
    <property type="match status" value="1"/>
</dbReference>
<feature type="region of interest" description="Disordered" evidence="2">
    <location>
        <begin position="1"/>
        <end position="26"/>
    </location>
</feature>
<comment type="caution">
    <text evidence="4">The sequence shown here is derived from an EMBL/GenBank/DDBJ whole genome shotgun (WGS) entry which is preliminary data.</text>
</comment>
<dbReference type="EMBL" id="BAABIG010000092">
    <property type="protein sequence ID" value="GAA4825108.1"/>
    <property type="molecule type" value="Genomic_DNA"/>
</dbReference>
<dbReference type="Gene3D" id="3.40.50.1820">
    <property type="entry name" value="alpha/beta hydrolase"/>
    <property type="match status" value="1"/>
</dbReference>
<gene>
    <name evidence="4" type="ORF">GCM10023220_68750</name>
</gene>
<reference evidence="5" key="1">
    <citation type="journal article" date="2019" name="Int. J. Syst. Evol. Microbiol.">
        <title>The Global Catalogue of Microorganisms (GCM) 10K type strain sequencing project: providing services to taxonomists for standard genome sequencing and annotation.</title>
        <authorList>
            <consortium name="The Broad Institute Genomics Platform"/>
            <consortium name="The Broad Institute Genome Sequencing Center for Infectious Disease"/>
            <person name="Wu L."/>
            <person name="Ma J."/>
        </authorList>
    </citation>
    <scope>NUCLEOTIDE SEQUENCE [LARGE SCALE GENOMIC DNA]</scope>
    <source>
        <strain evidence="5">JCM 18081</strain>
    </source>
</reference>
<feature type="domain" description="Alpha/beta hydrolase fold-3" evidence="3">
    <location>
        <begin position="35"/>
        <end position="222"/>
    </location>
</feature>
<dbReference type="PANTHER" id="PTHR48081:SF8">
    <property type="entry name" value="ALPHA_BETA HYDROLASE FOLD-3 DOMAIN-CONTAINING PROTEIN-RELATED"/>
    <property type="match status" value="1"/>
</dbReference>
<dbReference type="Proteomes" id="UP001501265">
    <property type="component" value="Unassembled WGS sequence"/>
</dbReference>
<dbReference type="InterPro" id="IPR029058">
    <property type="entry name" value="AB_hydrolase_fold"/>
</dbReference>
<proteinExistence type="predicted"/>
<feature type="compositionally biased region" description="Basic and acidic residues" evidence="2">
    <location>
        <begin position="1"/>
        <end position="16"/>
    </location>
</feature>
<accession>A0ABP9D1D9</accession>
<dbReference type="PANTHER" id="PTHR48081">
    <property type="entry name" value="AB HYDROLASE SUPERFAMILY PROTEIN C4A8.06C"/>
    <property type="match status" value="1"/>
</dbReference>
<evidence type="ECO:0000313" key="5">
    <source>
        <dbReference type="Proteomes" id="UP001501265"/>
    </source>
</evidence>
<keyword evidence="1" id="KW-0378">Hydrolase</keyword>
<evidence type="ECO:0000256" key="1">
    <source>
        <dbReference type="ARBA" id="ARBA00022801"/>
    </source>
</evidence>
<evidence type="ECO:0000256" key="2">
    <source>
        <dbReference type="SAM" id="MobiDB-lite"/>
    </source>
</evidence>
<dbReference type="InterPro" id="IPR013094">
    <property type="entry name" value="AB_hydrolase_3"/>
</dbReference>